<dbReference type="Pfam" id="PF13242">
    <property type="entry name" value="Hydrolase_like"/>
    <property type="match status" value="1"/>
</dbReference>
<keyword evidence="3" id="KW-0677">Repeat</keyword>
<evidence type="ECO:0000256" key="4">
    <source>
        <dbReference type="ARBA" id="ARBA00022821"/>
    </source>
</evidence>
<dbReference type="SUPFAM" id="SSF56784">
    <property type="entry name" value="HAD-like"/>
    <property type="match status" value="1"/>
</dbReference>
<accession>A0A0E0IFA1</accession>
<dbReference type="Pfam" id="PF00327">
    <property type="entry name" value="Ribosomal_L30"/>
    <property type="match status" value="1"/>
</dbReference>
<dbReference type="GO" id="GO:0009626">
    <property type="term" value="P:plant-type hypersensitive response"/>
    <property type="evidence" value="ECO:0007669"/>
    <property type="project" value="UniProtKB-ARBA"/>
</dbReference>
<dbReference type="GO" id="GO:0003723">
    <property type="term" value="F:RNA binding"/>
    <property type="evidence" value="ECO:0007669"/>
    <property type="project" value="InterPro"/>
</dbReference>
<reference evidence="13" key="1">
    <citation type="submission" date="2015-04" db="UniProtKB">
        <authorList>
            <consortium name="EnsemblPlants"/>
        </authorList>
    </citation>
    <scope>IDENTIFICATION</scope>
    <source>
        <strain evidence="13">SL10</strain>
    </source>
</reference>
<dbReference type="Gene3D" id="1.10.8.430">
    <property type="entry name" value="Helical domain of apoptotic protease-activating factors"/>
    <property type="match status" value="1"/>
</dbReference>
<dbReference type="Pfam" id="PF08079">
    <property type="entry name" value="Ribosomal_L30_N"/>
    <property type="match status" value="1"/>
</dbReference>
<dbReference type="PRINTS" id="PR00364">
    <property type="entry name" value="DISEASERSIST"/>
</dbReference>
<feature type="domain" description="Disease resistance protein winged helix" evidence="11">
    <location>
        <begin position="655"/>
        <end position="730"/>
    </location>
</feature>
<dbReference type="InterPro" id="IPR058922">
    <property type="entry name" value="WHD_DRP"/>
</dbReference>
<dbReference type="FunFam" id="3.30.1390.20:FF:000004">
    <property type="entry name" value="60S ribosomal protein L7"/>
    <property type="match status" value="1"/>
</dbReference>
<comment type="similarity">
    <text evidence="1">Belongs to the universal ribosomal protein uL30 family.</text>
</comment>
<dbReference type="InterPro" id="IPR036919">
    <property type="entry name" value="Ribo_uL30_ferredoxin-like_sf"/>
</dbReference>
<feature type="domain" description="Large ribosomal subunit protein uL30-like ferredoxin-like fold" evidence="8">
    <location>
        <begin position="91"/>
        <end position="140"/>
    </location>
</feature>
<dbReference type="InterPro" id="IPR042197">
    <property type="entry name" value="Apaf_helical"/>
</dbReference>
<evidence type="ECO:0000256" key="2">
    <source>
        <dbReference type="ARBA" id="ARBA00022614"/>
    </source>
</evidence>
<dbReference type="InterPro" id="IPR032675">
    <property type="entry name" value="LRR_dom_sf"/>
</dbReference>
<dbReference type="PANTHER" id="PTHR36766:SF64">
    <property type="entry name" value="OS12G0206100 PROTEIN"/>
    <property type="match status" value="1"/>
</dbReference>
<dbReference type="CDD" id="cd01657">
    <property type="entry name" value="Ribosomal_L7_archeal_euk"/>
    <property type="match status" value="1"/>
</dbReference>
<dbReference type="EnsemblPlants" id="ONIVA08G25290.2">
    <property type="protein sequence ID" value="ONIVA08G25290.2"/>
    <property type="gene ID" value="ONIVA08G25290"/>
</dbReference>
<dbReference type="Gene3D" id="3.40.50.300">
    <property type="entry name" value="P-loop containing nucleotide triphosphate hydrolases"/>
    <property type="match status" value="1"/>
</dbReference>
<dbReference type="eggNOG" id="KOG3184">
    <property type="taxonomic scope" value="Eukaryota"/>
</dbReference>
<dbReference type="GO" id="GO:0043531">
    <property type="term" value="F:ADP binding"/>
    <property type="evidence" value="ECO:0007669"/>
    <property type="project" value="InterPro"/>
</dbReference>
<feature type="domain" description="NB-ARC" evidence="9">
    <location>
        <begin position="412"/>
        <end position="572"/>
    </location>
</feature>
<dbReference type="Pfam" id="PF00931">
    <property type="entry name" value="NB-ARC"/>
    <property type="match status" value="1"/>
</dbReference>
<evidence type="ECO:0008006" key="15">
    <source>
        <dbReference type="Google" id="ProtNLM"/>
    </source>
</evidence>
<dbReference type="FunFam" id="3.40.50.1000:FF:000124">
    <property type="entry name" value="HAD-family hydrolase IIA"/>
    <property type="match status" value="1"/>
</dbReference>
<proteinExistence type="inferred from homology"/>
<name>A0A0E0IFA1_ORYNI</name>
<dbReference type="InterPro" id="IPR035808">
    <property type="entry name" value="Ribosomal_uL30_euk_arc"/>
</dbReference>
<dbReference type="GO" id="GO:0002758">
    <property type="term" value="P:innate immune response-activating signaling pathway"/>
    <property type="evidence" value="ECO:0007669"/>
    <property type="project" value="UniProtKB-ARBA"/>
</dbReference>
<keyword evidence="4" id="KW-0611">Plant defense</keyword>
<dbReference type="Gene3D" id="3.40.50.1000">
    <property type="entry name" value="HAD superfamily/HAD-like"/>
    <property type="match status" value="2"/>
</dbReference>
<dbReference type="Gene3D" id="3.80.10.10">
    <property type="entry name" value="Ribonuclease Inhibitor"/>
    <property type="match status" value="1"/>
</dbReference>
<dbReference type="InterPro" id="IPR036388">
    <property type="entry name" value="WH-like_DNA-bd_sf"/>
</dbReference>
<keyword evidence="2" id="KW-0433">Leucine-rich repeat</keyword>
<dbReference type="FunFam" id="1.10.10.10:FF:000322">
    <property type="entry name" value="Probable disease resistance protein At1g63360"/>
    <property type="match status" value="1"/>
</dbReference>
<keyword evidence="14" id="KW-1185">Reference proteome</keyword>
<evidence type="ECO:0000259" key="8">
    <source>
        <dbReference type="Pfam" id="PF00327"/>
    </source>
</evidence>
<evidence type="ECO:0000259" key="10">
    <source>
        <dbReference type="Pfam" id="PF08079"/>
    </source>
</evidence>
<evidence type="ECO:0000256" key="6">
    <source>
        <dbReference type="ARBA" id="ARBA00023274"/>
    </source>
</evidence>
<dbReference type="GO" id="GO:0005840">
    <property type="term" value="C:ribosome"/>
    <property type="evidence" value="ECO:0007669"/>
    <property type="project" value="UniProtKB-KW"/>
</dbReference>
<evidence type="ECO:0000259" key="11">
    <source>
        <dbReference type="Pfam" id="PF23559"/>
    </source>
</evidence>
<sequence>MMAEEGTQQLPYVRETVLKKRKVNEDWAVKNRERKAAKRQRRRDDGKGAIKRPEDFVREFRNKELDFVRMKTRLKVRKLPPAETLNSKLVFAIRIPGTMDLHPHMRRILRKLRLTQVLTGVFLKATDATMKRLLVVEPFITYGFPNLKNVKDLIYKKGRGFLDKEPFPLTSNDLIEKALGEYGIICLEDLVHEIASVGPHFREASNFLMPFKLKCPERRLQMKKKPFKDGGDSGNREDKINELIEKKDGEGRGDFNETANQTGGFHDMNALRKTENATWRNRFPVVRGVAGKAANALVQSVTRADDVLDDFEYEALRREVKIGDSTTRKVLGYFTPHSPLLFRVTMSRKLGDVLKKINDLVEEMNKFGLMEHAEAPQLPYRLTHSGLDESADIFGREHDKEVLVKLMLDQHDQQNLQVLPIMGMGGLGKTTLAKMVYNDPIVQKHFQLKMWHCVSENFEPISIVKSIIELATNRKYDLPDSIELLRRRLEGVIDRKRFLLVLDDVWNEDDNKWNEHLRPLLNSVGGPGSIIVITTRNRRVASIMETLQPYKPACLSEDESWELFSKRAFGRDVQEQEDLVPIGKCIVHKCKGLPLALKTMGGLMSSKHQVKEWEAIARSNIGDSVKGKDEILSILKLSYKHLPSEMKQCFTFCAIFCKDYEMEKDMLIQLWIANGFIQEEGTIELSQKGEFVFNELVWRSFLQDVKTILFRSLDYDFVVCKMHDLMHDLAKDVSSECATTEELIQQKAPSEDVWHVQISEGELKQISGSFKGTTSLRTLLMELPLYRGLEVLELRSFFLERLKLRSLRGLWCHCRYDSSIITSHLINTEHLRYLDLSRSNIHRLPDSICALYNLQSLRLNGCSYLECLPEGMANLRKLNHLYLLGCDRLKRMPPNFSLLNNLLTLTTFVVDTDAGRGIEELKQLRYLTNMLGLYNLRKIKSTSNAKEANLHQKQELSILRLFWGCMSSYMPGDKDNNEEEMLESLKPHSKLKILDLYSYGGSKASVWMRDPQMFRCLKRLIIERCPRCKDIPTVWLSASLEYLSLSYMTSLISLCKNIDGNTPVQLFPKLKELILFVLPNLERWAENSEGENNDVIIFPELESLELKSCMKISSVPESPALKRLEALGCYSLSIFSLSHLTSLSDLYYKAGDIDSMRMPLNPCWASPVSLDVSSPANMMVPLEDKKSRRPFEALRSLTLRGSNCLLATCSLFFAGTAKEKFPEGLVRRLPALKSLIIRDCPFFGLQAAGWMAPVFERLTGIRALADSARFKAWFLDQIGVLHHGNMPYLVPSLHLESLGFDPSCFLGAITSGELTHQYLQKRDDPWFAALGRKCVHLTWGNRGAISLEGLGLQVVSNVEEAEFILAHGTEALGLPSGDPLPKSLEELEQVLMLCLEKRLPMVVANPDYVTVEARDLRVMPGTLAAKYESLGGEVKWMGKPDKVIYTSAMSLAGVNPHECITVGDSLHHDIKGANASRVASAFITGGIHATELGLNEIGEIAGEDAIDSLCRKHGSYPTYVLPSFTCSDANIAAFVAKYGAIA</sequence>
<dbReference type="InterPro" id="IPR027417">
    <property type="entry name" value="P-loop_NTPase"/>
</dbReference>
<evidence type="ECO:0000259" key="9">
    <source>
        <dbReference type="Pfam" id="PF00931"/>
    </source>
</evidence>
<evidence type="ECO:0000256" key="7">
    <source>
        <dbReference type="SAM" id="MobiDB-lite"/>
    </source>
</evidence>
<feature type="compositionally biased region" description="Basic residues" evidence="7">
    <location>
        <begin position="32"/>
        <end position="41"/>
    </location>
</feature>
<evidence type="ECO:0000313" key="13">
    <source>
        <dbReference type="EnsemblPlants" id="ONIVA08G25290.2"/>
    </source>
</evidence>
<dbReference type="Pfam" id="PF25019">
    <property type="entry name" value="LRR_R13L1-DRL21"/>
    <property type="match status" value="1"/>
</dbReference>
<dbReference type="FunFam" id="1.10.8.430:FF:000003">
    <property type="entry name" value="Probable disease resistance protein At5g66910"/>
    <property type="match status" value="1"/>
</dbReference>
<evidence type="ECO:0000256" key="3">
    <source>
        <dbReference type="ARBA" id="ARBA00022737"/>
    </source>
</evidence>
<protein>
    <recommendedName>
        <fullName evidence="15">NB-ARC domain-containing protein</fullName>
    </recommendedName>
</protein>
<dbReference type="SUPFAM" id="SSF52540">
    <property type="entry name" value="P-loop containing nucleoside triphosphate hydrolases"/>
    <property type="match status" value="1"/>
</dbReference>
<dbReference type="InterPro" id="IPR036412">
    <property type="entry name" value="HAD-like_sf"/>
</dbReference>
<feature type="region of interest" description="Disordered" evidence="7">
    <location>
        <begin position="28"/>
        <end position="48"/>
    </location>
</feature>
<evidence type="ECO:0000313" key="14">
    <source>
        <dbReference type="Proteomes" id="UP000006591"/>
    </source>
</evidence>
<feature type="domain" description="R13L1/DRL21-like LRR repeat region" evidence="12">
    <location>
        <begin position="918"/>
        <end position="1048"/>
    </location>
</feature>
<dbReference type="Proteomes" id="UP000006591">
    <property type="component" value="Chromosome 8"/>
</dbReference>
<evidence type="ECO:0000259" key="12">
    <source>
        <dbReference type="Pfam" id="PF25019"/>
    </source>
</evidence>
<reference evidence="13" key="2">
    <citation type="submission" date="2018-04" db="EMBL/GenBank/DDBJ databases">
        <title>OnivRS2 (Oryza nivara Reference Sequence Version 2).</title>
        <authorList>
            <person name="Zhang J."/>
            <person name="Kudrna D."/>
            <person name="Lee S."/>
            <person name="Talag J."/>
            <person name="Rajasekar S."/>
            <person name="Welchert J."/>
            <person name="Hsing Y.-I."/>
            <person name="Wing R.A."/>
        </authorList>
    </citation>
    <scope>NUCLEOTIDE SEQUENCE [LARGE SCALE GENOMIC DNA]</scope>
    <source>
        <strain evidence="13">SL10</strain>
    </source>
</reference>
<dbReference type="GO" id="GO:0042742">
    <property type="term" value="P:defense response to bacterium"/>
    <property type="evidence" value="ECO:0007669"/>
    <property type="project" value="UniProtKB-ARBA"/>
</dbReference>
<dbReference type="PANTHER" id="PTHR36766">
    <property type="entry name" value="PLANT BROAD-SPECTRUM MILDEW RESISTANCE PROTEIN RPW8"/>
    <property type="match status" value="1"/>
</dbReference>
<dbReference type="STRING" id="4536.A0A0E0IFA1"/>
<organism evidence="13">
    <name type="scientific">Oryza nivara</name>
    <name type="common">Indian wild rice</name>
    <name type="synonym">Oryza sativa f. spontanea</name>
    <dbReference type="NCBI Taxonomy" id="4536"/>
    <lineage>
        <taxon>Eukaryota</taxon>
        <taxon>Viridiplantae</taxon>
        <taxon>Streptophyta</taxon>
        <taxon>Embryophyta</taxon>
        <taxon>Tracheophyta</taxon>
        <taxon>Spermatophyta</taxon>
        <taxon>Magnoliopsida</taxon>
        <taxon>Liliopsida</taxon>
        <taxon>Poales</taxon>
        <taxon>Poaceae</taxon>
        <taxon>BOP clade</taxon>
        <taxon>Oryzoideae</taxon>
        <taxon>Oryzeae</taxon>
        <taxon>Oryzinae</taxon>
        <taxon>Oryza</taxon>
    </lineage>
</organism>
<dbReference type="InterPro" id="IPR012988">
    <property type="entry name" value="Ribosomal_uL30_N_euk"/>
</dbReference>
<evidence type="ECO:0000256" key="5">
    <source>
        <dbReference type="ARBA" id="ARBA00022980"/>
    </source>
</evidence>
<dbReference type="InterPro" id="IPR023214">
    <property type="entry name" value="HAD_sf"/>
</dbReference>
<feature type="domain" description="Large ribosomal subunit protein uL30 N-terminal eukaryotes" evidence="10">
    <location>
        <begin position="13"/>
        <end position="75"/>
    </location>
</feature>
<dbReference type="InterPro" id="IPR005998">
    <property type="entry name" value="Ribosomal_uL30_euk"/>
</dbReference>
<dbReference type="NCBIfam" id="TIGR01310">
    <property type="entry name" value="uL30_euk"/>
    <property type="match status" value="1"/>
</dbReference>
<dbReference type="eggNOG" id="KOG4658">
    <property type="taxonomic scope" value="Eukaryota"/>
</dbReference>
<dbReference type="Gene3D" id="1.10.10.10">
    <property type="entry name" value="Winged helix-like DNA-binding domain superfamily/Winged helix DNA-binding domain"/>
    <property type="match status" value="1"/>
</dbReference>
<dbReference type="GO" id="GO:1990904">
    <property type="term" value="C:ribonucleoprotein complex"/>
    <property type="evidence" value="ECO:0007669"/>
    <property type="project" value="UniProtKB-KW"/>
</dbReference>
<keyword evidence="6" id="KW-0687">Ribonucleoprotein</keyword>
<dbReference type="Gramene" id="ONIVA08G25290.2">
    <property type="protein sequence ID" value="ONIVA08G25290.2"/>
    <property type="gene ID" value="ONIVA08G25290"/>
</dbReference>
<dbReference type="SUPFAM" id="SSF55129">
    <property type="entry name" value="Ribosomal protein L30p/L7e"/>
    <property type="match status" value="1"/>
</dbReference>
<evidence type="ECO:0000256" key="1">
    <source>
        <dbReference type="ARBA" id="ARBA00007594"/>
    </source>
</evidence>
<keyword evidence="5" id="KW-0689">Ribosomal protein</keyword>
<dbReference type="InterPro" id="IPR016082">
    <property type="entry name" value="Ribosomal_uL30_ferredoxin-like"/>
</dbReference>
<dbReference type="Gene3D" id="3.30.1390.20">
    <property type="entry name" value="Ribosomal protein L30, ferredoxin-like fold domain"/>
    <property type="match status" value="1"/>
</dbReference>
<dbReference type="InterPro" id="IPR056789">
    <property type="entry name" value="LRR_R13L1-DRL21"/>
</dbReference>
<dbReference type="HOGENOM" id="CLU_000837_0_0_1"/>
<dbReference type="Pfam" id="PF23559">
    <property type="entry name" value="WHD_DRP"/>
    <property type="match status" value="1"/>
</dbReference>
<dbReference type="SUPFAM" id="SSF52058">
    <property type="entry name" value="L domain-like"/>
    <property type="match status" value="1"/>
</dbReference>
<dbReference type="InterPro" id="IPR002182">
    <property type="entry name" value="NB-ARC"/>
</dbReference>